<keyword evidence="1 5" id="KW-0489">Methyltransferase</keyword>
<dbReference type="CDD" id="cd02440">
    <property type="entry name" value="AdoMet_MTases"/>
    <property type="match status" value="1"/>
</dbReference>
<dbReference type="InterPro" id="IPR023267">
    <property type="entry name" value="RCMT"/>
</dbReference>
<dbReference type="OrthoDB" id="9810297at2"/>
<evidence type="ECO:0000256" key="2">
    <source>
        <dbReference type="ARBA" id="ARBA00022679"/>
    </source>
</evidence>
<evidence type="ECO:0000256" key="3">
    <source>
        <dbReference type="ARBA" id="ARBA00022691"/>
    </source>
</evidence>
<comment type="similarity">
    <text evidence="5">Belongs to the class I-like SAM-binding methyltransferase superfamily. RsmB/NOP family.</text>
</comment>
<dbReference type="Proteomes" id="UP000010808">
    <property type="component" value="Chromosome"/>
</dbReference>
<dbReference type="PANTHER" id="PTHR22807">
    <property type="entry name" value="NOP2 YEAST -RELATED NOL1/NOP2/FMU SUN DOMAIN-CONTAINING"/>
    <property type="match status" value="1"/>
</dbReference>
<evidence type="ECO:0000256" key="1">
    <source>
        <dbReference type="ARBA" id="ARBA00022603"/>
    </source>
</evidence>
<dbReference type="InterPro" id="IPR001678">
    <property type="entry name" value="MeTrfase_RsmB-F_NOP2_dom"/>
</dbReference>
<dbReference type="GO" id="GO:0008173">
    <property type="term" value="F:RNA methyltransferase activity"/>
    <property type="evidence" value="ECO:0007669"/>
    <property type="project" value="InterPro"/>
</dbReference>
<dbReference type="KEGG" id="dhy:DESAM_21221"/>
<organism evidence="7 8">
    <name type="scientific">Maridesulfovibrio hydrothermalis AM13 = DSM 14728</name>
    <dbReference type="NCBI Taxonomy" id="1121451"/>
    <lineage>
        <taxon>Bacteria</taxon>
        <taxon>Pseudomonadati</taxon>
        <taxon>Thermodesulfobacteriota</taxon>
        <taxon>Desulfovibrionia</taxon>
        <taxon>Desulfovibrionales</taxon>
        <taxon>Desulfovibrionaceae</taxon>
        <taxon>Maridesulfovibrio</taxon>
    </lineage>
</organism>
<accession>L0RBA7</accession>
<dbReference type="PATRIC" id="fig|1121451.3.peg.1473"/>
<comment type="caution">
    <text evidence="5">Lacks conserved residue(s) required for the propagation of feature annotation.</text>
</comment>
<dbReference type="PANTHER" id="PTHR22807:SF30">
    <property type="entry name" value="28S RRNA (CYTOSINE(4447)-C(5))-METHYLTRANSFERASE-RELATED"/>
    <property type="match status" value="1"/>
</dbReference>
<dbReference type="RefSeq" id="WP_015336106.1">
    <property type="nucleotide sequence ID" value="NC_020055.1"/>
</dbReference>
<feature type="binding site" evidence="5">
    <location>
        <position position="155"/>
    </location>
    <ligand>
        <name>S-adenosyl-L-methionine</name>
        <dbReference type="ChEBI" id="CHEBI:59789"/>
    </ligand>
</feature>
<dbReference type="STRING" id="1121451.DESAM_21221"/>
<reference evidence="7 8" key="1">
    <citation type="submission" date="2012-10" db="EMBL/GenBank/DDBJ databases">
        <authorList>
            <person name="Genoscope - CEA"/>
        </authorList>
    </citation>
    <scope>NUCLEOTIDE SEQUENCE [LARGE SCALE GENOMIC DNA]</scope>
    <source>
        <strain evidence="8">AM13 / DSM 14728</strain>
    </source>
</reference>
<evidence type="ECO:0000256" key="4">
    <source>
        <dbReference type="ARBA" id="ARBA00022884"/>
    </source>
</evidence>
<dbReference type="EMBL" id="FO203522">
    <property type="protein sequence ID" value="CCO23502.1"/>
    <property type="molecule type" value="Genomic_DNA"/>
</dbReference>
<feature type="active site" description="Nucleophile" evidence="5">
    <location>
        <position position="208"/>
    </location>
</feature>
<evidence type="ECO:0000313" key="7">
    <source>
        <dbReference type="EMBL" id="CCO23502.1"/>
    </source>
</evidence>
<dbReference type="SUPFAM" id="SSF53335">
    <property type="entry name" value="S-adenosyl-L-methionine-dependent methyltransferases"/>
    <property type="match status" value="1"/>
</dbReference>
<keyword evidence="2 5" id="KW-0808">Transferase</keyword>
<feature type="binding site" evidence="5">
    <location>
        <position position="111"/>
    </location>
    <ligand>
        <name>S-adenosyl-L-methionine</name>
        <dbReference type="ChEBI" id="CHEBI:59789"/>
    </ligand>
</feature>
<feature type="domain" description="SAM-dependent MTase RsmB/NOP-type" evidence="6">
    <location>
        <begin position="1"/>
        <end position="272"/>
    </location>
</feature>
<dbReference type="GO" id="GO:0001510">
    <property type="term" value="P:RNA methylation"/>
    <property type="evidence" value="ECO:0007669"/>
    <property type="project" value="InterPro"/>
</dbReference>
<dbReference type="GO" id="GO:0003723">
    <property type="term" value="F:RNA binding"/>
    <property type="evidence" value="ECO:0007669"/>
    <property type="project" value="UniProtKB-UniRule"/>
</dbReference>
<feature type="binding site" evidence="5">
    <location>
        <begin position="87"/>
        <end position="93"/>
    </location>
    <ligand>
        <name>S-adenosyl-L-methionine</name>
        <dbReference type="ChEBI" id="CHEBI:59789"/>
    </ligand>
</feature>
<keyword evidence="4 5" id="KW-0694">RNA-binding</keyword>
<dbReference type="PRINTS" id="PR02008">
    <property type="entry name" value="RCMTFAMILY"/>
</dbReference>
<sequence length="418" mass="46594">MKNNLRTFRLVCSGKDIDAVEELLRAQGFEFRPEPFYSMARILEKEPFPLGESIAAKFGRIYIQDRSSMLPPLLLSPEKGAIVLDMCAAPGSKTGLLSRLVGRDGFVLASEPSGDRLALLRQNLRKTQAVNSATVHYESQKLPLPPHSWKIIQLDPPCSGWGTLNKNPRAMDVWKGEKTIPLVKLQRKLLSKAYELLAPGGRLVYSTCTTNVQENEEQTRFAVEELGFELFTLDRPEGFTIADPLLPDMDGVLRVDGSGGGQGFYLCGLRKPGNEEPEYPEPRTPRGKKINLKKTEFPDAVDLSALPDGELYEFKGRAMFLNRHALNILPEGLRWQGFHLGKINRDKFRPDPFARCMLPPKPDKSALVIEKAQDLSNLLSGQSLTAPAKGKGPVGLYYKDMLLGLTGKKGSRFIWTEK</sequence>
<evidence type="ECO:0000256" key="5">
    <source>
        <dbReference type="PROSITE-ProRule" id="PRU01023"/>
    </source>
</evidence>
<proteinExistence type="inferred from homology"/>
<dbReference type="Pfam" id="PF01189">
    <property type="entry name" value="Methyltr_RsmB-F"/>
    <property type="match status" value="1"/>
</dbReference>
<dbReference type="AlphaFoldDB" id="L0RBA7"/>
<dbReference type="HOGENOM" id="CLU_642097_0_0_7"/>
<name>L0RBA7_9BACT</name>
<evidence type="ECO:0000259" key="6">
    <source>
        <dbReference type="PROSITE" id="PS51686"/>
    </source>
</evidence>
<keyword evidence="8" id="KW-1185">Reference proteome</keyword>
<keyword evidence="3 5" id="KW-0949">S-adenosyl-L-methionine</keyword>
<dbReference type="InterPro" id="IPR049560">
    <property type="entry name" value="MeTrfase_RsmB-F_NOP2_cat"/>
</dbReference>
<gene>
    <name evidence="7" type="ORF">DESAM_21221</name>
</gene>
<dbReference type="PROSITE" id="PS51686">
    <property type="entry name" value="SAM_MT_RSMB_NOP"/>
    <property type="match status" value="1"/>
</dbReference>
<dbReference type="InterPro" id="IPR029063">
    <property type="entry name" value="SAM-dependent_MTases_sf"/>
</dbReference>
<dbReference type="Gene3D" id="3.40.50.150">
    <property type="entry name" value="Vaccinia Virus protein VP39"/>
    <property type="match status" value="1"/>
</dbReference>
<protein>
    <submittedName>
        <fullName evidence="7">Fmu (Sun) domain protein</fullName>
    </submittedName>
</protein>
<dbReference type="eggNOG" id="COG0144">
    <property type="taxonomic scope" value="Bacteria"/>
</dbReference>
<evidence type="ECO:0000313" key="8">
    <source>
        <dbReference type="Proteomes" id="UP000010808"/>
    </source>
</evidence>